<keyword evidence="2" id="KW-1185">Reference proteome</keyword>
<sequence>MALFSGEECNDSTVSAIARFYQLSDSVEQSIAPFVVRTELTQGSKWDGTFTAPWLYDYYQNIGYTSTLWGAVTDLGLEPGDMAFKYTSENNTSEWRIARGVVAIQESPDSLGEDMMMPRDYSERALSTSLPDMPDDERRLIQIWFQRMAEMRPAKEDLVLTDNPEVFDEESAWRDDAVRGYERKLKIGKLARERNRYGPTSLRKNNPGMIELNELVNLEGQSHLQDLEDKKS</sequence>
<evidence type="ECO:0000313" key="1">
    <source>
        <dbReference type="EMBL" id="KAK6511240.1"/>
    </source>
</evidence>
<protein>
    <submittedName>
        <fullName evidence="1">Uncharacterized protein</fullName>
    </submittedName>
</protein>
<name>A0AAV9WND5_9PEZI</name>
<proteinExistence type="predicted"/>
<reference evidence="1 2" key="1">
    <citation type="submission" date="2023-08" db="EMBL/GenBank/DDBJ databases">
        <authorList>
            <person name="Palmer J.M."/>
        </authorList>
    </citation>
    <scope>NUCLEOTIDE SEQUENCE [LARGE SCALE GENOMIC DNA]</scope>
    <source>
        <strain evidence="1 2">TWF481</strain>
    </source>
</reference>
<organism evidence="1 2">
    <name type="scientific">Arthrobotrys musiformis</name>
    <dbReference type="NCBI Taxonomy" id="47236"/>
    <lineage>
        <taxon>Eukaryota</taxon>
        <taxon>Fungi</taxon>
        <taxon>Dikarya</taxon>
        <taxon>Ascomycota</taxon>
        <taxon>Pezizomycotina</taxon>
        <taxon>Orbiliomycetes</taxon>
        <taxon>Orbiliales</taxon>
        <taxon>Orbiliaceae</taxon>
        <taxon>Arthrobotrys</taxon>
    </lineage>
</organism>
<gene>
    <name evidence="1" type="ORF">TWF481_000161</name>
</gene>
<evidence type="ECO:0000313" key="2">
    <source>
        <dbReference type="Proteomes" id="UP001370758"/>
    </source>
</evidence>
<dbReference type="Proteomes" id="UP001370758">
    <property type="component" value="Unassembled WGS sequence"/>
</dbReference>
<dbReference type="AlphaFoldDB" id="A0AAV9WND5"/>
<dbReference type="EMBL" id="JAVHJL010000001">
    <property type="protein sequence ID" value="KAK6511240.1"/>
    <property type="molecule type" value="Genomic_DNA"/>
</dbReference>
<comment type="caution">
    <text evidence="1">The sequence shown here is derived from an EMBL/GenBank/DDBJ whole genome shotgun (WGS) entry which is preliminary data.</text>
</comment>
<accession>A0AAV9WND5</accession>